<sequence>MGRANGGHGSRQQGALADCVRSTVRYTPIHRMSVRAIQIPAARGGTGHLLSCNSCLDLIPKMAVASPAETSYIATSPIDDDRRSLIIIREHKLFDHRQLDYDMCSMLRTVYEMLGCTIAPCQQAISPSMQTRECLATSQASGVLTDGRSGWLIIPAYQEHCPRAMDPKAFLRSHCALP</sequence>
<comment type="caution">
    <text evidence="1">The sequence shown here is derived from an EMBL/GenBank/DDBJ whole genome shotgun (WGS) entry which is preliminary data.</text>
</comment>
<dbReference type="Proteomes" id="UP000247233">
    <property type="component" value="Unassembled WGS sequence"/>
</dbReference>
<keyword evidence="2" id="KW-1185">Reference proteome</keyword>
<evidence type="ECO:0000313" key="2">
    <source>
        <dbReference type="Proteomes" id="UP000247233"/>
    </source>
</evidence>
<name>A0A317WZU0_9EURO</name>
<proteinExistence type="predicted"/>
<dbReference type="RefSeq" id="XP_025403285.1">
    <property type="nucleotide sequence ID" value="XM_025548730.1"/>
</dbReference>
<accession>A0A317WZU0</accession>
<dbReference type="VEuPathDB" id="FungiDB:BO70DRAFT_79911"/>
<protein>
    <submittedName>
        <fullName evidence="1">Uncharacterized protein</fullName>
    </submittedName>
</protein>
<gene>
    <name evidence="1" type="ORF">BO70DRAFT_79911</name>
</gene>
<dbReference type="GeneID" id="37070967"/>
<dbReference type="OrthoDB" id="10613458at2759"/>
<evidence type="ECO:0000313" key="1">
    <source>
        <dbReference type="EMBL" id="PWY90842.1"/>
    </source>
</evidence>
<dbReference type="EMBL" id="MSFL01000002">
    <property type="protein sequence ID" value="PWY90842.1"/>
    <property type="molecule type" value="Genomic_DNA"/>
</dbReference>
<reference evidence="1 2" key="1">
    <citation type="submission" date="2016-12" db="EMBL/GenBank/DDBJ databases">
        <title>The genomes of Aspergillus section Nigri reveals drivers in fungal speciation.</title>
        <authorList>
            <consortium name="DOE Joint Genome Institute"/>
            <person name="Vesth T.C."/>
            <person name="Nybo J."/>
            <person name="Theobald S."/>
            <person name="Brandl J."/>
            <person name="Frisvad J.C."/>
            <person name="Nielsen K.F."/>
            <person name="Lyhne E.K."/>
            <person name="Kogle M.E."/>
            <person name="Kuo A."/>
            <person name="Riley R."/>
            <person name="Clum A."/>
            <person name="Nolan M."/>
            <person name="Lipzen A."/>
            <person name="Salamov A."/>
            <person name="Henrissat B."/>
            <person name="Wiebenga A."/>
            <person name="De Vries R.P."/>
            <person name="Grigoriev I.V."/>
            <person name="Mortensen U.H."/>
            <person name="Andersen M.R."/>
            <person name="Baker S.E."/>
        </authorList>
    </citation>
    <scope>NUCLEOTIDE SEQUENCE [LARGE SCALE GENOMIC DNA]</scope>
    <source>
        <strain evidence="1 2">CBS 117.55</strain>
    </source>
</reference>
<organism evidence="1 2">
    <name type="scientific">Aspergillus heteromorphus CBS 117.55</name>
    <dbReference type="NCBI Taxonomy" id="1448321"/>
    <lineage>
        <taxon>Eukaryota</taxon>
        <taxon>Fungi</taxon>
        <taxon>Dikarya</taxon>
        <taxon>Ascomycota</taxon>
        <taxon>Pezizomycotina</taxon>
        <taxon>Eurotiomycetes</taxon>
        <taxon>Eurotiomycetidae</taxon>
        <taxon>Eurotiales</taxon>
        <taxon>Aspergillaceae</taxon>
        <taxon>Aspergillus</taxon>
        <taxon>Aspergillus subgen. Circumdati</taxon>
    </lineage>
</organism>
<dbReference type="AlphaFoldDB" id="A0A317WZU0"/>